<gene>
    <name evidence="2" type="ORF">Pla133_20120</name>
</gene>
<reference evidence="2 3" key="1">
    <citation type="submission" date="2019-02" db="EMBL/GenBank/DDBJ databases">
        <title>Deep-cultivation of Planctomycetes and their phenomic and genomic characterization uncovers novel biology.</title>
        <authorList>
            <person name="Wiegand S."/>
            <person name="Jogler M."/>
            <person name="Boedeker C."/>
            <person name="Pinto D."/>
            <person name="Vollmers J."/>
            <person name="Rivas-Marin E."/>
            <person name="Kohn T."/>
            <person name="Peeters S.H."/>
            <person name="Heuer A."/>
            <person name="Rast P."/>
            <person name="Oberbeckmann S."/>
            <person name="Bunk B."/>
            <person name="Jeske O."/>
            <person name="Meyerdierks A."/>
            <person name="Storesund J.E."/>
            <person name="Kallscheuer N."/>
            <person name="Luecker S."/>
            <person name="Lage O.M."/>
            <person name="Pohl T."/>
            <person name="Merkel B.J."/>
            <person name="Hornburger P."/>
            <person name="Mueller R.-W."/>
            <person name="Bruemmer F."/>
            <person name="Labrenz M."/>
            <person name="Spormann A.M."/>
            <person name="Op den Camp H."/>
            <person name="Overmann J."/>
            <person name="Amann R."/>
            <person name="Jetten M.S.M."/>
            <person name="Mascher T."/>
            <person name="Medema M.H."/>
            <person name="Devos D.P."/>
            <person name="Kaster A.-K."/>
            <person name="Ovreas L."/>
            <person name="Rohde M."/>
            <person name="Galperin M.Y."/>
            <person name="Jogler C."/>
        </authorList>
    </citation>
    <scope>NUCLEOTIDE SEQUENCE [LARGE SCALE GENOMIC DNA]</scope>
    <source>
        <strain evidence="2 3">Pla133</strain>
    </source>
</reference>
<proteinExistence type="predicted"/>
<keyword evidence="1" id="KW-1133">Transmembrane helix</keyword>
<name>A0A518BIZ0_9BACT</name>
<dbReference type="EMBL" id="CP036287">
    <property type="protein sequence ID" value="QDU66936.1"/>
    <property type="molecule type" value="Genomic_DNA"/>
</dbReference>
<dbReference type="Pfam" id="PF04238">
    <property type="entry name" value="DUF420"/>
    <property type="match status" value="1"/>
</dbReference>
<feature type="transmembrane region" description="Helical" evidence="1">
    <location>
        <begin position="140"/>
        <end position="158"/>
    </location>
</feature>
<dbReference type="RefSeq" id="WP_419192310.1">
    <property type="nucleotide sequence ID" value="NZ_CP036287.1"/>
</dbReference>
<accession>A0A518BIZ0</accession>
<dbReference type="PANTHER" id="PTHR37692">
    <property type="entry name" value="HYPOTHETICAL MEMBRANE SPANNING PROTEIN"/>
    <property type="match status" value="1"/>
</dbReference>
<keyword evidence="1" id="KW-0812">Transmembrane</keyword>
<organism evidence="2 3">
    <name type="scientific">Engelhardtia mirabilis</name>
    <dbReference type="NCBI Taxonomy" id="2528011"/>
    <lineage>
        <taxon>Bacteria</taxon>
        <taxon>Pseudomonadati</taxon>
        <taxon>Planctomycetota</taxon>
        <taxon>Planctomycetia</taxon>
        <taxon>Planctomycetia incertae sedis</taxon>
        <taxon>Engelhardtia</taxon>
    </lineage>
</organism>
<feature type="transmembrane region" description="Helical" evidence="1">
    <location>
        <begin position="26"/>
        <end position="45"/>
    </location>
</feature>
<dbReference type="InterPro" id="IPR007352">
    <property type="entry name" value="DUF420"/>
</dbReference>
<keyword evidence="1" id="KW-0472">Membrane</keyword>
<dbReference type="AlphaFoldDB" id="A0A518BIZ0"/>
<protein>
    <recommendedName>
        <fullName evidence="4">DUF420 domain-containing protein</fullName>
    </recommendedName>
</protein>
<evidence type="ECO:0008006" key="4">
    <source>
        <dbReference type="Google" id="ProtNLM"/>
    </source>
</evidence>
<keyword evidence="3" id="KW-1185">Reference proteome</keyword>
<evidence type="ECO:0000256" key="1">
    <source>
        <dbReference type="SAM" id="Phobius"/>
    </source>
</evidence>
<sequence length="163" mass="17907">MSVGAIASLVAMQGDGGAGTPLHPLVNAFMNGTATVLLLAGLAAIKADRRELHARLMTGAFVASSIFLVSYLAYHFGPQKELGPTAFNGPGPWKVAYLVLLITHLIGAVVNLPMVLRTFWLAHRERWEDHKRWARWTFPIWLYVSVTGVVIYLVLYPFNPPPA</sequence>
<evidence type="ECO:0000313" key="3">
    <source>
        <dbReference type="Proteomes" id="UP000316921"/>
    </source>
</evidence>
<feature type="transmembrane region" description="Helical" evidence="1">
    <location>
        <begin position="57"/>
        <end position="76"/>
    </location>
</feature>
<dbReference type="PANTHER" id="PTHR37692:SF1">
    <property type="entry name" value="DUF420 DOMAIN-CONTAINING PROTEIN"/>
    <property type="match status" value="1"/>
</dbReference>
<dbReference type="Proteomes" id="UP000316921">
    <property type="component" value="Chromosome"/>
</dbReference>
<evidence type="ECO:0000313" key="2">
    <source>
        <dbReference type="EMBL" id="QDU66936.1"/>
    </source>
</evidence>
<feature type="transmembrane region" description="Helical" evidence="1">
    <location>
        <begin position="96"/>
        <end position="120"/>
    </location>
</feature>
<dbReference type="KEGG" id="pbap:Pla133_20120"/>